<keyword evidence="6" id="KW-1185">Reference proteome</keyword>
<comment type="caution">
    <text evidence="5">The sequence shown here is derived from an EMBL/GenBank/DDBJ whole genome shotgun (WGS) entry which is preliminary data.</text>
</comment>
<keyword evidence="1 2" id="KW-0238">DNA-binding</keyword>
<dbReference type="PANTHER" id="PTHR30055">
    <property type="entry name" value="HTH-TYPE TRANSCRIPTIONAL REGULATOR RUTR"/>
    <property type="match status" value="1"/>
</dbReference>
<dbReference type="Pfam" id="PF00440">
    <property type="entry name" value="TetR_N"/>
    <property type="match status" value="1"/>
</dbReference>
<feature type="domain" description="HTH tetR-type" evidence="4">
    <location>
        <begin position="28"/>
        <end position="88"/>
    </location>
</feature>
<reference evidence="5 6" key="1">
    <citation type="submission" date="2023-10" db="EMBL/GenBank/DDBJ databases">
        <title>Development of a sustainable strategy for remediation of hydrocarbon-contaminated territories based on the waste exchange concept.</title>
        <authorList>
            <person name="Krivoruchko A."/>
        </authorList>
    </citation>
    <scope>NUCLEOTIDE SEQUENCE [LARGE SCALE GENOMIC DNA]</scope>
    <source>
        <strain evidence="5 6">IEGM 1266</strain>
    </source>
</reference>
<dbReference type="Gene3D" id="1.10.357.10">
    <property type="entry name" value="Tetracycline Repressor, domain 2"/>
    <property type="match status" value="1"/>
</dbReference>
<evidence type="ECO:0000256" key="3">
    <source>
        <dbReference type="SAM" id="MobiDB-lite"/>
    </source>
</evidence>
<dbReference type="InterPro" id="IPR001647">
    <property type="entry name" value="HTH_TetR"/>
</dbReference>
<dbReference type="InterPro" id="IPR050109">
    <property type="entry name" value="HTH-type_TetR-like_transc_reg"/>
</dbReference>
<protein>
    <submittedName>
        <fullName evidence="5">TetR/AcrR family transcriptional regulator</fullName>
    </submittedName>
</protein>
<organism evidence="5 6">
    <name type="scientific">Gordonia amicalis</name>
    <dbReference type="NCBI Taxonomy" id="89053"/>
    <lineage>
        <taxon>Bacteria</taxon>
        <taxon>Bacillati</taxon>
        <taxon>Actinomycetota</taxon>
        <taxon>Actinomycetes</taxon>
        <taxon>Mycobacteriales</taxon>
        <taxon>Gordoniaceae</taxon>
        <taxon>Gordonia</taxon>
    </lineage>
</organism>
<evidence type="ECO:0000256" key="1">
    <source>
        <dbReference type="ARBA" id="ARBA00023125"/>
    </source>
</evidence>
<dbReference type="PRINTS" id="PR00455">
    <property type="entry name" value="HTHTETR"/>
</dbReference>
<dbReference type="EMBL" id="JAWLKI010000003">
    <property type="protein sequence ID" value="MDV6306627.1"/>
    <property type="molecule type" value="Genomic_DNA"/>
</dbReference>
<proteinExistence type="predicted"/>
<evidence type="ECO:0000259" key="4">
    <source>
        <dbReference type="PROSITE" id="PS50977"/>
    </source>
</evidence>
<feature type="region of interest" description="Disordered" evidence="3">
    <location>
        <begin position="1"/>
        <end position="32"/>
    </location>
</feature>
<accession>A0ABU4DA88</accession>
<sequence length="222" mass="23197">MSTAVSPNPGSSNAGSSNSRGPQQERSRLTRERLLRSTVDVLAADGWAAATVAAVAERAGVSRGAAQHHFPTREALITAALEQVFDDLTAAAGSEIEAPGPDEAITPARVSAAVQRAVAVYTGTEFKAALQVWAAAASDPALRTLILPLEAKFARAAHQRTMAAMGVSADDQKGHRLVQATLDFARGLGLADTLSDDSTRRAQVVDTWCEQIAVSLGVDSRP</sequence>
<feature type="compositionally biased region" description="Low complexity" evidence="3">
    <location>
        <begin position="1"/>
        <end position="22"/>
    </location>
</feature>
<gene>
    <name evidence="5" type="ORF">R3P94_04580</name>
</gene>
<dbReference type="InterPro" id="IPR009057">
    <property type="entry name" value="Homeodomain-like_sf"/>
</dbReference>
<evidence type="ECO:0000256" key="2">
    <source>
        <dbReference type="PROSITE-ProRule" id="PRU00335"/>
    </source>
</evidence>
<evidence type="ECO:0000313" key="6">
    <source>
        <dbReference type="Proteomes" id="UP001185779"/>
    </source>
</evidence>
<dbReference type="SUPFAM" id="SSF46689">
    <property type="entry name" value="Homeodomain-like"/>
    <property type="match status" value="1"/>
</dbReference>
<dbReference type="PROSITE" id="PS50977">
    <property type="entry name" value="HTH_TETR_2"/>
    <property type="match status" value="1"/>
</dbReference>
<dbReference type="PANTHER" id="PTHR30055:SF226">
    <property type="entry name" value="HTH-TYPE TRANSCRIPTIONAL REGULATOR PKSA"/>
    <property type="match status" value="1"/>
</dbReference>
<feature type="DNA-binding region" description="H-T-H motif" evidence="2">
    <location>
        <begin position="51"/>
        <end position="70"/>
    </location>
</feature>
<dbReference type="Proteomes" id="UP001185779">
    <property type="component" value="Unassembled WGS sequence"/>
</dbReference>
<evidence type="ECO:0000313" key="5">
    <source>
        <dbReference type="EMBL" id="MDV6306627.1"/>
    </source>
</evidence>
<name>A0ABU4DA88_9ACTN</name>
<feature type="compositionally biased region" description="Basic and acidic residues" evidence="3">
    <location>
        <begin position="23"/>
        <end position="32"/>
    </location>
</feature>